<proteinExistence type="predicted"/>
<dbReference type="Pfam" id="PF09411">
    <property type="entry name" value="PagL"/>
    <property type="match status" value="1"/>
</dbReference>
<keyword evidence="3" id="KW-1185">Reference proteome</keyword>
<dbReference type="EMBL" id="BAABJJ010000039">
    <property type="protein sequence ID" value="GAA4952485.1"/>
    <property type="molecule type" value="Genomic_DNA"/>
</dbReference>
<name>A0ABP9GT71_9FLAO</name>
<evidence type="ECO:0000313" key="3">
    <source>
        <dbReference type="Proteomes" id="UP001501302"/>
    </source>
</evidence>
<evidence type="ECO:0008006" key="4">
    <source>
        <dbReference type="Google" id="ProtNLM"/>
    </source>
</evidence>
<feature type="signal peptide" evidence="1">
    <location>
        <begin position="1"/>
        <end position="24"/>
    </location>
</feature>
<gene>
    <name evidence="2" type="ORF">GCM10023314_27430</name>
</gene>
<accession>A0ABP9GT71</accession>
<evidence type="ECO:0000313" key="2">
    <source>
        <dbReference type="EMBL" id="GAA4952485.1"/>
    </source>
</evidence>
<reference evidence="3" key="1">
    <citation type="journal article" date="2019" name="Int. J. Syst. Evol. Microbiol.">
        <title>The Global Catalogue of Microorganisms (GCM) 10K type strain sequencing project: providing services to taxonomists for standard genome sequencing and annotation.</title>
        <authorList>
            <consortium name="The Broad Institute Genomics Platform"/>
            <consortium name="The Broad Institute Genome Sequencing Center for Infectious Disease"/>
            <person name="Wu L."/>
            <person name="Ma J."/>
        </authorList>
    </citation>
    <scope>NUCLEOTIDE SEQUENCE [LARGE SCALE GENOMIC DNA]</scope>
    <source>
        <strain evidence="3">JCM 18285</strain>
    </source>
</reference>
<dbReference type="InterPro" id="IPR018550">
    <property type="entry name" value="Lipid-A_deacylase-rel"/>
</dbReference>
<evidence type="ECO:0000256" key="1">
    <source>
        <dbReference type="SAM" id="SignalP"/>
    </source>
</evidence>
<protein>
    <recommendedName>
        <fullName evidence="4">Lipid A 3-O-deacylase (PagL)</fullName>
    </recommendedName>
</protein>
<organism evidence="2 3">
    <name type="scientific">Algibacter agarivorans</name>
    <dbReference type="NCBI Taxonomy" id="1109741"/>
    <lineage>
        <taxon>Bacteria</taxon>
        <taxon>Pseudomonadati</taxon>
        <taxon>Bacteroidota</taxon>
        <taxon>Flavobacteriia</taxon>
        <taxon>Flavobacteriales</taxon>
        <taxon>Flavobacteriaceae</taxon>
        <taxon>Algibacter</taxon>
    </lineage>
</organism>
<dbReference type="Gene3D" id="2.40.160.20">
    <property type="match status" value="1"/>
</dbReference>
<sequence>MKQNFTLSFFIALVSIANSFVGNAQIKKEHLKLGFTYGTGSQNKYPFDLKTYTHDVTFYKARINYTLKQKQKWAFEINLEPGYNIAEHQLLNEHFIKPTDGDDYLEKRALYTQKRIIKEYVLNCGFIARYCIYKNISAYAIGSLGPMIADKPTERLAKGFAFSDMFGLGLSYHINKIQFDFRYSARHTSNLEMKQPNNGHNTINMEFGMLYQL</sequence>
<dbReference type="RefSeq" id="WP_345192953.1">
    <property type="nucleotide sequence ID" value="NZ_BAABJJ010000039.1"/>
</dbReference>
<feature type="chain" id="PRO_5047129188" description="Lipid A 3-O-deacylase (PagL)" evidence="1">
    <location>
        <begin position="25"/>
        <end position="213"/>
    </location>
</feature>
<dbReference type="Proteomes" id="UP001501302">
    <property type="component" value="Unassembled WGS sequence"/>
</dbReference>
<keyword evidence="1" id="KW-0732">Signal</keyword>
<comment type="caution">
    <text evidence="2">The sequence shown here is derived from an EMBL/GenBank/DDBJ whole genome shotgun (WGS) entry which is preliminary data.</text>
</comment>